<feature type="repeat" description="WD" evidence="3">
    <location>
        <begin position="846"/>
        <end position="887"/>
    </location>
</feature>
<feature type="repeat" description="WD" evidence="3">
    <location>
        <begin position="678"/>
        <end position="719"/>
    </location>
</feature>
<dbReference type="SMART" id="SM00255">
    <property type="entry name" value="TIR"/>
    <property type="match status" value="1"/>
</dbReference>
<dbReference type="RefSeq" id="WP_218252730.1">
    <property type="nucleotide sequence ID" value="NZ_JABXWD010000197.1"/>
</dbReference>
<evidence type="ECO:0000256" key="1">
    <source>
        <dbReference type="ARBA" id="ARBA00022574"/>
    </source>
</evidence>
<dbReference type="Pfam" id="PF13676">
    <property type="entry name" value="TIR_2"/>
    <property type="match status" value="1"/>
</dbReference>
<keyword evidence="6" id="KW-1185">Reference proteome</keyword>
<gene>
    <name evidence="5" type="ORF">HWQ67_10980</name>
</gene>
<dbReference type="Proteomes" id="UP001196980">
    <property type="component" value="Unassembled WGS sequence"/>
</dbReference>
<evidence type="ECO:0000313" key="5">
    <source>
        <dbReference type="EMBL" id="MBV6342109.1"/>
    </source>
</evidence>
<dbReference type="InterPro" id="IPR002182">
    <property type="entry name" value="NB-ARC"/>
</dbReference>
<dbReference type="EMBL" id="JABXWD010000197">
    <property type="protein sequence ID" value="MBV6342109.1"/>
    <property type="molecule type" value="Genomic_DNA"/>
</dbReference>
<dbReference type="CDD" id="cd00200">
    <property type="entry name" value="WD40"/>
    <property type="match status" value="2"/>
</dbReference>
<dbReference type="PROSITE" id="PS50082">
    <property type="entry name" value="WD_REPEATS_2"/>
    <property type="match status" value="11"/>
</dbReference>
<dbReference type="PANTHER" id="PTHR22847:SF637">
    <property type="entry name" value="WD REPEAT DOMAIN 5B"/>
    <property type="match status" value="1"/>
</dbReference>
<feature type="repeat" description="WD" evidence="3">
    <location>
        <begin position="1138"/>
        <end position="1179"/>
    </location>
</feature>
<proteinExistence type="predicted"/>
<feature type="repeat" description="WD" evidence="3">
    <location>
        <begin position="1096"/>
        <end position="1137"/>
    </location>
</feature>
<feature type="repeat" description="WD" evidence="3">
    <location>
        <begin position="1054"/>
        <end position="1095"/>
    </location>
</feature>
<organism evidence="5 6">
    <name type="scientific">Candidatus Magnetobacterium casense</name>
    <dbReference type="NCBI Taxonomy" id="1455061"/>
    <lineage>
        <taxon>Bacteria</taxon>
        <taxon>Pseudomonadati</taxon>
        <taxon>Nitrospirota</taxon>
        <taxon>Thermodesulfovibrionia</taxon>
        <taxon>Thermodesulfovibrionales</taxon>
        <taxon>Candidatus Magnetobacteriaceae</taxon>
        <taxon>Candidatus Magnetobacterium</taxon>
    </lineage>
</organism>
<accession>A0ABS6RZS2</accession>
<keyword evidence="1 3" id="KW-0853">WD repeat</keyword>
<feature type="domain" description="TIR" evidence="4">
    <location>
        <begin position="9"/>
        <end position="137"/>
    </location>
</feature>
<evidence type="ECO:0000256" key="3">
    <source>
        <dbReference type="PROSITE-ProRule" id="PRU00221"/>
    </source>
</evidence>
<dbReference type="InterPro" id="IPR000157">
    <property type="entry name" value="TIR_dom"/>
</dbReference>
<dbReference type="PROSITE" id="PS50104">
    <property type="entry name" value="TIR"/>
    <property type="match status" value="1"/>
</dbReference>
<evidence type="ECO:0000256" key="2">
    <source>
        <dbReference type="ARBA" id="ARBA00022737"/>
    </source>
</evidence>
<evidence type="ECO:0000259" key="4">
    <source>
        <dbReference type="PROSITE" id="PS50104"/>
    </source>
</evidence>
<feature type="repeat" description="WD" evidence="3">
    <location>
        <begin position="762"/>
        <end position="803"/>
    </location>
</feature>
<dbReference type="PANTHER" id="PTHR22847">
    <property type="entry name" value="WD40 REPEAT PROTEIN"/>
    <property type="match status" value="1"/>
</dbReference>
<feature type="repeat" description="WD" evidence="3">
    <location>
        <begin position="888"/>
        <end position="929"/>
    </location>
</feature>
<dbReference type="PROSITE" id="PS50294">
    <property type="entry name" value="WD_REPEATS_REGION"/>
    <property type="match status" value="10"/>
</dbReference>
<comment type="caution">
    <text evidence="5">The sequence shown here is derived from an EMBL/GenBank/DDBJ whole genome shotgun (WGS) entry which is preliminary data.</text>
</comment>
<feature type="repeat" description="WD" evidence="3">
    <location>
        <begin position="720"/>
        <end position="761"/>
    </location>
</feature>
<evidence type="ECO:0000313" key="6">
    <source>
        <dbReference type="Proteomes" id="UP001196980"/>
    </source>
</evidence>
<reference evidence="5 6" key="1">
    <citation type="journal article" date="2020" name="J Geophys Res Biogeosci">
        <title>Magnetotaxis as an Adaptation to Enable Bacterial Shuttling of Microbial Sulfur and Sulfur Cycling Across Aquatic Oxic#Anoxic Interfaces.</title>
        <authorList>
            <person name="Li J."/>
            <person name="Liu P."/>
            <person name="Wang J."/>
            <person name="Roberts A.P."/>
            <person name="Pan Y."/>
        </authorList>
    </citation>
    <scope>NUCLEOTIDE SEQUENCE [LARGE SCALE GENOMIC DNA]</scope>
    <source>
        <strain evidence="5 6">MYR-1_YQ</strain>
    </source>
</reference>
<dbReference type="SMART" id="SM00320">
    <property type="entry name" value="WD40"/>
    <property type="match status" value="14"/>
</dbReference>
<feature type="repeat" description="WD" evidence="3">
    <location>
        <begin position="1023"/>
        <end position="1046"/>
    </location>
</feature>
<name>A0ABS6RZS2_9BACT</name>
<sequence>MTSQNKKFSNPEVFLSYSTVDAILAKEVRDYLEQKDIHVWQDVTHMSAGIFLHTQIAEAIAQVNHLVVLITPNSLGSDWVRDEMRLARRKKICILPIIGDDNIKPDDLLPFLRKRLCILWNQNNDKDRITTRLRETCQAVRYAYMAPTLSERFVPRGEEFNALKTALLGTDGSPVAISTVLVGTGGFGKTWLATALCDDDEIRDRYSDDILWITLGEKPSRPELLHKLGELIRSLGEKETPIGFDEARSKLSELLEKNRDTLLVIDDVWRLEDLEPFLEGGQGTVRRLITSRNRNALPDSARLVNVDAMKPKEAEAVLSANLPKDQADQCMDALCNLARIFGYWPLLLSLANGFLKERVVKCGEQLSKAITDARIYWEESGPTAYDMDSDAGRKRAVGICVGLSMNQLIEQQKNLFLDLAIFPEDIEIPIETIEQLWDARQAIPKHRTRTLLARMYSLSLLQIVDLGRNVIKLHDVIRTHLRTLHGKELPEVQQVFLNYFHISRWAELPLEEKYLWHYLQWHLEDGGRGADWLTALRDLRFLAVKSLALGSGAMSVSDLVTAVEKFPDDDQLLLMLRRFRPLIHLVEACTTPTDAMNCLSAYLPEGLVDAGDLSPPRLIPLHLLPDTPNQPLFAIFSGHKSYVSGCAFSQDSQFVLSASYDNTLRIWSVKTGEIYQILEGHSSWVTACAFSHSGEYVLSSSHDNTLRVWSVKTGETIQTLKGHKSAVWDCAFSPHGDRLLSASGDHTLRIWSLETGNTLKTLTGHSDDVRGCAFSHDGQFVVSASLDGTLRIWSATTGKRLRTLKGHSSLVAKCSFSQDDRFILSAAHDKTLIIWMTATGKALKTLKGHSGSVLACAFHPKNPLILSASFDHTIKIWSMETGQPILTLDGHSDWVEGCTFSPDGKYVLSASRDKTLRLWSIESGAVSPSKGACVDNAHRCLFHPSGKHVFSTSWTGTLRIWSVDQEQVCLVFENHVNHIKSTISQDGRLVLSSSLDNFQIWSFENGQSVWKMKIPSDCSWECSLSPDGQRVLSGSVDGMLRIWSVNKAHPPLIWEGHTAKIAACTFSKNGQLVLSASEDNTLRIWSAENGQTLHILNEHSGAVNGCAFSPDGNRVLSASDDGTLRIWSTTNGKTLKILKGHMSAVRGCTFSPCGRRVLSASRDGTLRIWDALTGQCQHVFPVLNAPLHDCAFSPNGQLVVACGKGGIYFLKLVE</sequence>
<feature type="repeat" description="WD" evidence="3">
    <location>
        <begin position="636"/>
        <end position="677"/>
    </location>
</feature>
<dbReference type="InterPro" id="IPR001680">
    <property type="entry name" value="WD40_rpt"/>
</dbReference>
<dbReference type="Pfam" id="PF00400">
    <property type="entry name" value="WD40"/>
    <property type="match status" value="12"/>
</dbReference>
<feature type="repeat" description="WD" evidence="3">
    <location>
        <begin position="804"/>
        <end position="845"/>
    </location>
</feature>
<keyword evidence="2" id="KW-0677">Repeat</keyword>
<dbReference type="Pfam" id="PF00931">
    <property type="entry name" value="NB-ARC"/>
    <property type="match status" value="1"/>
</dbReference>
<protein>
    <submittedName>
        <fullName evidence="5">TIR domain-containing protein</fullName>
    </submittedName>
</protein>